<keyword evidence="3" id="KW-1185">Reference proteome</keyword>
<dbReference type="KEGG" id="dpx:DAPPUDRAFT_268667"/>
<evidence type="ECO:0000313" key="3">
    <source>
        <dbReference type="Proteomes" id="UP000000305"/>
    </source>
</evidence>
<dbReference type="EMBL" id="GL733113">
    <property type="protein sequence ID" value="EFX63327.1"/>
    <property type="molecule type" value="Genomic_DNA"/>
</dbReference>
<dbReference type="HOGENOM" id="CLU_1817740_0_0_1"/>
<feature type="compositionally biased region" description="Polar residues" evidence="1">
    <location>
        <begin position="14"/>
        <end position="39"/>
    </location>
</feature>
<dbReference type="Proteomes" id="UP000000305">
    <property type="component" value="Unassembled WGS sequence"/>
</dbReference>
<dbReference type="InParanoid" id="E9HY55"/>
<sequence>MDVPESSVFPDLSADTTFESPGTPLANSSRNCSVNLSSDSNDENDVTIKEATAGQDTVGEQNNNQNFSPPAPVVVVPTTPSVAEQDTTGVQNNTYENVPLPPPIVPVRPAPAVPDVAAQPKKQRQKKVYTITSDYNLRSKKK</sequence>
<feature type="region of interest" description="Disordered" evidence="1">
    <location>
        <begin position="1"/>
        <end position="142"/>
    </location>
</feature>
<protein>
    <submittedName>
        <fullName evidence="2">Uncharacterized protein</fullName>
    </submittedName>
</protein>
<dbReference type="AlphaFoldDB" id="E9HY55"/>
<proteinExistence type="predicted"/>
<name>E9HY55_DAPPU</name>
<feature type="compositionally biased region" description="Polar residues" evidence="1">
    <location>
        <begin position="54"/>
        <end position="67"/>
    </location>
</feature>
<evidence type="ECO:0000256" key="1">
    <source>
        <dbReference type="SAM" id="MobiDB-lite"/>
    </source>
</evidence>
<reference evidence="2 3" key="1">
    <citation type="journal article" date="2011" name="Science">
        <title>The ecoresponsive genome of Daphnia pulex.</title>
        <authorList>
            <person name="Colbourne J.K."/>
            <person name="Pfrender M.E."/>
            <person name="Gilbert D."/>
            <person name="Thomas W.K."/>
            <person name="Tucker A."/>
            <person name="Oakley T.H."/>
            <person name="Tokishita S."/>
            <person name="Aerts A."/>
            <person name="Arnold G.J."/>
            <person name="Basu M.K."/>
            <person name="Bauer D.J."/>
            <person name="Caceres C.E."/>
            <person name="Carmel L."/>
            <person name="Casola C."/>
            <person name="Choi J.H."/>
            <person name="Detter J.C."/>
            <person name="Dong Q."/>
            <person name="Dusheyko S."/>
            <person name="Eads B.D."/>
            <person name="Frohlich T."/>
            <person name="Geiler-Samerotte K.A."/>
            <person name="Gerlach D."/>
            <person name="Hatcher P."/>
            <person name="Jogdeo S."/>
            <person name="Krijgsveld J."/>
            <person name="Kriventseva E.V."/>
            <person name="Kultz D."/>
            <person name="Laforsch C."/>
            <person name="Lindquist E."/>
            <person name="Lopez J."/>
            <person name="Manak J.R."/>
            <person name="Muller J."/>
            <person name="Pangilinan J."/>
            <person name="Patwardhan R.P."/>
            <person name="Pitluck S."/>
            <person name="Pritham E.J."/>
            <person name="Rechtsteiner A."/>
            <person name="Rho M."/>
            <person name="Rogozin I.B."/>
            <person name="Sakarya O."/>
            <person name="Salamov A."/>
            <person name="Schaack S."/>
            <person name="Shapiro H."/>
            <person name="Shiga Y."/>
            <person name="Skalitzky C."/>
            <person name="Smith Z."/>
            <person name="Souvorov A."/>
            <person name="Sung W."/>
            <person name="Tang Z."/>
            <person name="Tsuchiya D."/>
            <person name="Tu H."/>
            <person name="Vos H."/>
            <person name="Wang M."/>
            <person name="Wolf Y.I."/>
            <person name="Yamagata H."/>
            <person name="Yamada T."/>
            <person name="Ye Y."/>
            <person name="Shaw J.R."/>
            <person name="Andrews J."/>
            <person name="Crease T.J."/>
            <person name="Tang H."/>
            <person name="Lucas S.M."/>
            <person name="Robertson H.M."/>
            <person name="Bork P."/>
            <person name="Koonin E.V."/>
            <person name="Zdobnov E.M."/>
            <person name="Grigoriev I.V."/>
            <person name="Lynch M."/>
            <person name="Boore J.L."/>
        </authorList>
    </citation>
    <scope>NUCLEOTIDE SEQUENCE [LARGE SCALE GENOMIC DNA]</scope>
</reference>
<feature type="compositionally biased region" description="Pro residues" evidence="1">
    <location>
        <begin position="99"/>
        <end position="112"/>
    </location>
</feature>
<evidence type="ECO:0000313" key="2">
    <source>
        <dbReference type="EMBL" id="EFX63327.1"/>
    </source>
</evidence>
<feature type="compositionally biased region" description="Low complexity" evidence="1">
    <location>
        <begin position="73"/>
        <end position="83"/>
    </location>
</feature>
<feature type="compositionally biased region" description="Polar residues" evidence="1">
    <location>
        <begin position="84"/>
        <end position="96"/>
    </location>
</feature>
<accession>E9HY55</accession>
<gene>
    <name evidence="2" type="ORF">DAPPUDRAFT_268667</name>
</gene>
<organism evidence="2 3">
    <name type="scientific">Daphnia pulex</name>
    <name type="common">Water flea</name>
    <dbReference type="NCBI Taxonomy" id="6669"/>
    <lineage>
        <taxon>Eukaryota</taxon>
        <taxon>Metazoa</taxon>
        <taxon>Ecdysozoa</taxon>
        <taxon>Arthropoda</taxon>
        <taxon>Crustacea</taxon>
        <taxon>Branchiopoda</taxon>
        <taxon>Diplostraca</taxon>
        <taxon>Cladocera</taxon>
        <taxon>Anomopoda</taxon>
        <taxon>Daphniidae</taxon>
        <taxon>Daphnia</taxon>
    </lineage>
</organism>